<comment type="caution">
    <text evidence="1">The sequence shown here is derived from an EMBL/GenBank/DDBJ whole genome shotgun (WGS) entry which is preliminary data.</text>
</comment>
<accession>A0ABP8V8V5</accession>
<sequence>MATIGQLSHRRKPYQVNLVRQHVLCEMNYVRLMKLIAGNASDEWMIGFSFHGQTCSVHFQITSRSRYTTVIDITQDNRFNWLPCQKMQVRLYHDVRMAEVISSQRQRDFKPRYNYPNALMYHPDEKEQLNLFLADWLEHCLNNGYLFETIEQ</sequence>
<evidence type="ECO:0000313" key="2">
    <source>
        <dbReference type="Proteomes" id="UP001500604"/>
    </source>
</evidence>
<organism evidence="1 2">
    <name type="scientific">Kistimonas scapharcae</name>
    <dbReference type="NCBI Taxonomy" id="1036133"/>
    <lineage>
        <taxon>Bacteria</taxon>
        <taxon>Pseudomonadati</taxon>
        <taxon>Pseudomonadota</taxon>
        <taxon>Gammaproteobacteria</taxon>
        <taxon>Oceanospirillales</taxon>
        <taxon>Endozoicomonadaceae</taxon>
        <taxon>Kistimonas</taxon>
    </lineage>
</organism>
<dbReference type="InterPro" id="IPR009659">
    <property type="entry name" value="DUF1249"/>
</dbReference>
<proteinExistence type="predicted"/>
<dbReference type="PANTHER" id="PTHR38774">
    <property type="entry name" value="CYTOPLASMIC PROTEIN-RELATED"/>
    <property type="match status" value="1"/>
</dbReference>
<protein>
    <submittedName>
        <fullName evidence="1">DUF1249 domain-containing protein</fullName>
    </submittedName>
</protein>
<dbReference type="PANTHER" id="PTHR38774:SF1">
    <property type="entry name" value="CYTOPLASMIC PROTEIN"/>
    <property type="match status" value="1"/>
</dbReference>
<gene>
    <name evidence="1" type="ORF">GCM10023116_49820</name>
</gene>
<dbReference type="RefSeq" id="WP_345199315.1">
    <property type="nucleotide sequence ID" value="NZ_BAABFL010000480.1"/>
</dbReference>
<dbReference type="Proteomes" id="UP001500604">
    <property type="component" value="Unassembled WGS sequence"/>
</dbReference>
<dbReference type="EMBL" id="BAABFL010000480">
    <property type="protein sequence ID" value="GAA4652698.1"/>
    <property type="molecule type" value="Genomic_DNA"/>
</dbReference>
<dbReference type="Pfam" id="PF06853">
    <property type="entry name" value="DUF1249"/>
    <property type="match status" value="1"/>
</dbReference>
<evidence type="ECO:0000313" key="1">
    <source>
        <dbReference type="EMBL" id="GAA4652698.1"/>
    </source>
</evidence>
<keyword evidence="2" id="KW-1185">Reference proteome</keyword>
<reference evidence="2" key="1">
    <citation type="journal article" date="2019" name="Int. J. Syst. Evol. Microbiol.">
        <title>The Global Catalogue of Microorganisms (GCM) 10K type strain sequencing project: providing services to taxonomists for standard genome sequencing and annotation.</title>
        <authorList>
            <consortium name="The Broad Institute Genomics Platform"/>
            <consortium name="The Broad Institute Genome Sequencing Center for Infectious Disease"/>
            <person name="Wu L."/>
            <person name="Ma J."/>
        </authorList>
    </citation>
    <scope>NUCLEOTIDE SEQUENCE [LARGE SCALE GENOMIC DNA]</scope>
    <source>
        <strain evidence="2">JCM 17805</strain>
    </source>
</reference>
<name>A0ABP8V8V5_9GAMM</name>